<feature type="region of interest" description="Disordered" evidence="1">
    <location>
        <begin position="150"/>
        <end position="246"/>
    </location>
</feature>
<protein>
    <recommendedName>
        <fullName evidence="5">Extracellular membrane protein CFEM domain-containing protein</fullName>
    </recommendedName>
</protein>
<keyword evidence="4" id="KW-1185">Reference proteome</keyword>
<name>A0ABR3ZWK3_9PEZI</name>
<feature type="compositionally biased region" description="Low complexity" evidence="1">
    <location>
        <begin position="207"/>
        <end position="223"/>
    </location>
</feature>
<gene>
    <name evidence="3" type="ORF">Sste5346_000065</name>
</gene>
<feature type="chain" id="PRO_5046894647" description="Extracellular membrane protein CFEM domain-containing protein" evidence="2">
    <location>
        <begin position="23"/>
        <end position="271"/>
    </location>
</feature>
<dbReference type="EMBL" id="JAWCUI010000001">
    <property type="protein sequence ID" value="KAL1903439.1"/>
    <property type="molecule type" value="Genomic_DNA"/>
</dbReference>
<feature type="signal peptide" evidence="2">
    <location>
        <begin position="1"/>
        <end position="22"/>
    </location>
</feature>
<evidence type="ECO:0000313" key="3">
    <source>
        <dbReference type="EMBL" id="KAL1903439.1"/>
    </source>
</evidence>
<sequence length="271" mass="27128">MARRRALVFAVALTSMATLASATSSTQVAFTGCLGVCVNHNGCGATNTNCVCSESAKSAFLNNVVSCVANFCLLSNGDNSAATANSVIDAIDSQFLEVVSDVCAADKQSVPASKISAALSSASSLVSEVLGATPTGTTTVTTHATTTVYRSTQTAQAKTTKTVPKAGATSSTSSSTTSTSEETTSEAPATSTTAAAETTTADKKDTTTSTATTKTAATTTTEAPAKDTTDSSPFTNTREDSAAARPFGPAPWTVAAAVAVPLFLSMGLGLL</sequence>
<evidence type="ECO:0000256" key="1">
    <source>
        <dbReference type="SAM" id="MobiDB-lite"/>
    </source>
</evidence>
<dbReference type="Proteomes" id="UP001583186">
    <property type="component" value="Unassembled WGS sequence"/>
</dbReference>
<evidence type="ECO:0000256" key="2">
    <source>
        <dbReference type="SAM" id="SignalP"/>
    </source>
</evidence>
<evidence type="ECO:0000313" key="4">
    <source>
        <dbReference type="Proteomes" id="UP001583186"/>
    </source>
</evidence>
<accession>A0ABR3ZWK3</accession>
<keyword evidence="2" id="KW-0732">Signal</keyword>
<dbReference type="PROSITE" id="PS51257">
    <property type="entry name" value="PROKAR_LIPOPROTEIN"/>
    <property type="match status" value="1"/>
</dbReference>
<evidence type="ECO:0008006" key="5">
    <source>
        <dbReference type="Google" id="ProtNLM"/>
    </source>
</evidence>
<proteinExistence type="predicted"/>
<reference evidence="3 4" key="1">
    <citation type="journal article" date="2024" name="IMA Fungus">
        <title>IMA Genome - F19 : A genome assembly and annotation guide to empower mycologists, including annotated draft genome sequences of Ceratocystis pirilliformis, Diaporthe australafricana, Fusarium ophioides, Paecilomyces lecythidis, and Sporothrix stenoceras.</title>
        <authorList>
            <person name="Aylward J."/>
            <person name="Wilson A.M."/>
            <person name="Visagie C.M."/>
            <person name="Spraker J."/>
            <person name="Barnes I."/>
            <person name="Buitendag C."/>
            <person name="Ceriani C."/>
            <person name="Del Mar Angel L."/>
            <person name="du Plessis D."/>
            <person name="Fuchs T."/>
            <person name="Gasser K."/>
            <person name="Kramer D."/>
            <person name="Li W."/>
            <person name="Munsamy K."/>
            <person name="Piso A."/>
            <person name="Price J.L."/>
            <person name="Sonnekus B."/>
            <person name="Thomas C."/>
            <person name="van der Nest A."/>
            <person name="van Dijk A."/>
            <person name="van Heerden A."/>
            <person name="van Vuuren N."/>
            <person name="Yilmaz N."/>
            <person name="Duong T.A."/>
            <person name="van der Merwe N.A."/>
            <person name="Wingfield M.J."/>
            <person name="Wingfield B.D."/>
        </authorList>
    </citation>
    <scope>NUCLEOTIDE SEQUENCE [LARGE SCALE GENOMIC DNA]</scope>
    <source>
        <strain evidence="3 4">CMW 5346</strain>
    </source>
</reference>
<comment type="caution">
    <text evidence="3">The sequence shown here is derived from an EMBL/GenBank/DDBJ whole genome shotgun (WGS) entry which is preliminary data.</text>
</comment>
<organism evidence="3 4">
    <name type="scientific">Sporothrix stenoceras</name>
    <dbReference type="NCBI Taxonomy" id="5173"/>
    <lineage>
        <taxon>Eukaryota</taxon>
        <taxon>Fungi</taxon>
        <taxon>Dikarya</taxon>
        <taxon>Ascomycota</taxon>
        <taxon>Pezizomycotina</taxon>
        <taxon>Sordariomycetes</taxon>
        <taxon>Sordariomycetidae</taxon>
        <taxon>Ophiostomatales</taxon>
        <taxon>Ophiostomataceae</taxon>
        <taxon>Sporothrix</taxon>
    </lineage>
</organism>
<feature type="compositionally biased region" description="Low complexity" evidence="1">
    <location>
        <begin position="150"/>
        <end position="199"/>
    </location>
</feature>